<feature type="domain" description="Dicistrovirus capsid-polyprotein C-terminal" evidence="4">
    <location>
        <begin position="573"/>
        <end position="797"/>
    </location>
</feature>
<dbReference type="SUPFAM" id="SSF88633">
    <property type="entry name" value="Positive stranded ssRNA viruses"/>
    <property type="match status" value="3"/>
</dbReference>
<dbReference type="Gene3D" id="2.60.120.20">
    <property type="match status" value="3"/>
</dbReference>
<dbReference type="Pfam" id="PF08762">
    <property type="entry name" value="CRPV_capsid"/>
    <property type="match status" value="1"/>
</dbReference>
<dbReference type="InterPro" id="IPR014872">
    <property type="entry name" value="Dicistrovirus_capsid-polyPr_C"/>
</dbReference>
<feature type="compositionally biased region" description="Basic and acidic residues" evidence="3">
    <location>
        <begin position="18"/>
        <end position="28"/>
    </location>
</feature>
<name>A0A218NJR1_9VIRU</name>
<feature type="region of interest" description="Disordered" evidence="3">
    <location>
        <begin position="1"/>
        <end position="31"/>
    </location>
</feature>
<sequence length="809" mass="88675">MRFSDGSPDEMNYSVKTGSDKTRSSRDSDEVDLSNFLGRPIKIDSRTVAPGSSVHHVFNPWKTFLENPRVSNRISNYNLLRCTLKVKFLINGNGFYYGRFIASYLPLKVWDELSQNRGAVPQDIIQASQQPHIYIDPTTSTGGEMTLPFFFYKDYMNVPDGDWGSMGEICIRDINQLQHANDGTDPLTITTFAWAEDVQLSIPTSLNAFGLVAQGDIIDETDEANIKGVISGPASSIAAMAANLKTVPKLGPYATAAEKAASLTAGVAKLMGYSRPAVTRSPDPFTPANHSSMANCTTPDFVNKLSVDDKQGLGMGSELAGIESEDPLTVLSIAQRESYLTTFPWTTSQAVDDLIFNIKVMPTLHDKSGSPSAMHLPALAVAAVPFQYWTGTLNFRFQVVASAYHKGRLRVVYDPHYLSATPEFNVNYQEIVDIEEKQDFTISVSNSQDLGIIPVKRPAFEAVTDMFSTTRFNSWTESNGVLGVYVLNELVTPNTTLAKNGEINVFVSAGPDFKVFSPNDDLRNYEFAPQGDIMGDNSMGKLADTAKASEPVTTMATTIASGNEMVDEVTRVYAGECVASFRQLLKRYAKHSTLTDLDTGSVGVRTEIRSAFPYLRGGVDGAVDTADLGVGAWNYSNTLLIHWITLCFSGWRGGIRFKVIPTGFNNTEGLCYSAVASRSFGLLGYASTTSGYTVPTTMSELRYDGLNTLNKRSLPYGGGGMAHVNSSVNNVLSFEVPYQLQYRFAPGKIANWTGVDPWCNIVEMDFYSDASTRGRVDQYNATGEDFQVYFWTGLPPVYYDNTPPPPDAL</sequence>
<reference evidence="6" key="1">
    <citation type="submission" date="2016-11" db="EMBL/GenBank/DDBJ databases">
        <title>Virus-host infection dynamics for marine picoeukaryotes resolved from metatranscriptome.</title>
        <authorList>
            <person name="Moniruzzaman M."/>
            <person name="Wurch L.L."/>
            <person name="Alexander H."/>
            <person name="Dyhrman S.T."/>
            <person name="Gobler C.J."/>
            <person name="Wilhelm S.W."/>
        </authorList>
    </citation>
    <scope>NUCLEOTIDE SEQUENCE</scope>
    <source>
        <strain evidence="6">N_OV_039</strain>
    </source>
</reference>
<evidence type="ECO:0000313" key="6">
    <source>
        <dbReference type="EMBL" id="ASG92521.1"/>
    </source>
</evidence>
<comment type="subcellular location">
    <subcellularLocation>
        <location evidence="1">Virion</location>
    </subcellularLocation>
</comment>
<evidence type="ECO:0000256" key="2">
    <source>
        <dbReference type="ARBA" id="ARBA00022844"/>
    </source>
</evidence>
<dbReference type="InterPro" id="IPR033703">
    <property type="entry name" value="Rhv-like"/>
</dbReference>
<dbReference type="Pfam" id="PF11492">
    <property type="entry name" value="Dicistro_VP4"/>
    <property type="match status" value="1"/>
</dbReference>
<evidence type="ECO:0000259" key="4">
    <source>
        <dbReference type="Pfam" id="PF08762"/>
    </source>
</evidence>
<protein>
    <submittedName>
        <fullName evidence="6">Putative structural protein</fullName>
    </submittedName>
</protein>
<gene>
    <name evidence="6" type="ORF">N_OV_039_gene2</name>
</gene>
<dbReference type="InterPro" id="IPR029053">
    <property type="entry name" value="Viral_coat"/>
</dbReference>
<proteinExistence type="predicted"/>
<evidence type="ECO:0000259" key="5">
    <source>
        <dbReference type="Pfam" id="PF11492"/>
    </source>
</evidence>
<dbReference type="InterPro" id="IPR024343">
    <property type="entry name" value="VP4_dicistrovir"/>
</dbReference>
<organism evidence="6">
    <name type="scientific">Picornavirales N_OV_039</name>
    <dbReference type="NCBI Taxonomy" id="2016020"/>
    <lineage>
        <taxon>Viruses</taxon>
        <taxon>Riboviria</taxon>
        <taxon>Orthornavirae</taxon>
        <taxon>Pisuviricota</taxon>
        <taxon>Pisoniviricetes</taxon>
        <taxon>Picornavirales</taxon>
    </lineage>
</organism>
<evidence type="ECO:0000256" key="1">
    <source>
        <dbReference type="ARBA" id="ARBA00004328"/>
    </source>
</evidence>
<evidence type="ECO:0000256" key="3">
    <source>
        <dbReference type="SAM" id="MobiDB-lite"/>
    </source>
</evidence>
<keyword evidence="2" id="KW-0946">Virion</keyword>
<dbReference type="CDD" id="cd00205">
    <property type="entry name" value="rhv_like"/>
    <property type="match status" value="2"/>
</dbReference>
<accession>A0A218NJR1</accession>
<dbReference type="EMBL" id="KY130489">
    <property type="protein sequence ID" value="ASG92521.1"/>
    <property type="molecule type" value="Genomic_RNA"/>
</dbReference>
<feature type="domain" description="Capsid protein VP4 dicistrovirus" evidence="5">
    <location>
        <begin position="226"/>
        <end position="273"/>
    </location>
</feature>
<dbReference type="GO" id="GO:0044423">
    <property type="term" value="C:virion component"/>
    <property type="evidence" value="ECO:0007669"/>
    <property type="project" value="UniProtKB-KW"/>
</dbReference>